<evidence type="ECO:0008006" key="3">
    <source>
        <dbReference type="Google" id="ProtNLM"/>
    </source>
</evidence>
<dbReference type="PANTHER" id="PTHR12265">
    <property type="entry name" value="TRANSMEMBRANE PROTEIN 53"/>
    <property type="match status" value="1"/>
</dbReference>
<dbReference type="Pfam" id="PF05705">
    <property type="entry name" value="DUF829"/>
    <property type="match status" value="1"/>
</dbReference>
<accession>A0AAV0I3R5</accession>
<comment type="caution">
    <text evidence="1">The sequence shown here is derived from an EMBL/GenBank/DDBJ whole genome shotgun (WGS) entry which is preliminary data.</text>
</comment>
<protein>
    <recommendedName>
        <fullName evidence="3">Transmembrane protein 53</fullName>
    </recommendedName>
</protein>
<dbReference type="Proteomes" id="UP001154282">
    <property type="component" value="Unassembled WGS sequence"/>
</dbReference>
<organism evidence="1 2">
    <name type="scientific">Linum tenue</name>
    <dbReference type="NCBI Taxonomy" id="586396"/>
    <lineage>
        <taxon>Eukaryota</taxon>
        <taxon>Viridiplantae</taxon>
        <taxon>Streptophyta</taxon>
        <taxon>Embryophyta</taxon>
        <taxon>Tracheophyta</taxon>
        <taxon>Spermatophyta</taxon>
        <taxon>Magnoliopsida</taxon>
        <taxon>eudicotyledons</taxon>
        <taxon>Gunneridae</taxon>
        <taxon>Pentapetalae</taxon>
        <taxon>rosids</taxon>
        <taxon>fabids</taxon>
        <taxon>Malpighiales</taxon>
        <taxon>Linaceae</taxon>
        <taxon>Linum</taxon>
    </lineage>
</organism>
<dbReference type="AlphaFoldDB" id="A0AAV0I3R5"/>
<reference evidence="1" key="1">
    <citation type="submission" date="2022-08" db="EMBL/GenBank/DDBJ databases">
        <authorList>
            <person name="Gutierrez-Valencia J."/>
        </authorList>
    </citation>
    <scope>NUCLEOTIDE SEQUENCE</scope>
</reference>
<keyword evidence="2" id="KW-1185">Reference proteome</keyword>
<dbReference type="InterPro" id="IPR029058">
    <property type="entry name" value="AB_hydrolase_fold"/>
</dbReference>
<proteinExistence type="predicted"/>
<evidence type="ECO:0000313" key="1">
    <source>
        <dbReference type="EMBL" id="CAI0392312.1"/>
    </source>
</evidence>
<dbReference type="SUPFAM" id="SSF53474">
    <property type="entry name" value="alpha/beta-Hydrolases"/>
    <property type="match status" value="1"/>
</dbReference>
<gene>
    <name evidence="1" type="ORF">LITE_LOCUS7490</name>
</gene>
<dbReference type="InterPro" id="IPR008547">
    <property type="entry name" value="DUF829_TMEM53"/>
</dbReference>
<dbReference type="EMBL" id="CAMGYJ010000003">
    <property type="protein sequence ID" value="CAI0392312.1"/>
    <property type="molecule type" value="Genomic_DNA"/>
</dbReference>
<dbReference type="PANTHER" id="PTHR12265:SF11">
    <property type="entry name" value="ALPHA_BETA-HYDROLASES SUPERFAMILY PROTEIN"/>
    <property type="match status" value="1"/>
</dbReference>
<sequence length="399" mass="44383">MEAAVGTARVFNRRLYTNFIKPSHLNPRIYRLNPIVRAAPVSFLQFNPPNSRPIDVFLSLSSSHLSNSSNPFGNFTHTNFGSQYTAKEGLFKWHLAPDAGINGSRSLLVGPKDPVATVVLLGWLGAKQKHLRKYVEWYNSLGIHAVTFVVDAGELLGFDLGERVERRIAALADELISWVTQKGEEDGRERCLLFHTFSNTGFFTYGYVMDIMLSREGVTNKIRGCVVDSGGAGLLDHKVWAAGFAAALLKKRSSAVPNSEEETNSQKTRIADSQSPDLIETLVLGALEILFSVVIKFPEVDRKLRKTMAAVSNNQLLNYPRLYLYSTGDIVVPHELIEAAIEEERRKGRRVVSHNFESSPHVDHFRAFPETYLSVVHGFLKVCFSNVAAATAADVKPHQ</sequence>
<evidence type="ECO:0000313" key="2">
    <source>
        <dbReference type="Proteomes" id="UP001154282"/>
    </source>
</evidence>
<name>A0AAV0I3R5_9ROSI</name>